<keyword evidence="1" id="KW-0472">Membrane</keyword>
<accession>A0A7S3A1R6</accession>
<sequence>MKVPGFVNVGVWGTNRGAQTRGTNRNAGARKVIEQELPRVKTPRASEEAVDTHMAAEEPLISVAVDANAAKARPLEGVPLYSRFARNVFVSFAVSIPLLFVEIFLALAVFSMGSLYCTAALLHPRGADATVNKLRATIGVARQSLVRALKRRTRLIRRRIRELLADDDEDDATNSD</sequence>
<gene>
    <name evidence="2" type="ORF">RMAR00112_LOCUS26954</name>
</gene>
<organism evidence="2">
    <name type="scientific">Rhodosorus marinus</name>
    <dbReference type="NCBI Taxonomy" id="101924"/>
    <lineage>
        <taxon>Eukaryota</taxon>
        <taxon>Rhodophyta</taxon>
        <taxon>Stylonematophyceae</taxon>
        <taxon>Stylonematales</taxon>
        <taxon>Stylonemataceae</taxon>
        <taxon>Rhodosorus</taxon>
    </lineage>
</organism>
<dbReference type="AlphaFoldDB" id="A0A7S3A1R6"/>
<reference evidence="2" key="1">
    <citation type="submission" date="2021-01" db="EMBL/GenBank/DDBJ databases">
        <authorList>
            <person name="Corre E."/>
            <person name="Pelletier E."/>
            <person name="Niang G."/>
            <person name="Scheremetjew M."/>
            <person name="Finn R."/>
            <person name="Kale V."/>
            <person name="Holt S."/>
            <person name="Cochrane G."/>
            <person name="Meng A."/>
            <person name="Brown T."/>
            <person name="Cohen L."/>
        </authorList>
    </citation>
    <scope>NUCLEOTIDE SEQUENCE</scope>
    <source>
        <strain evidence="2">CCMP 769</strain>
    </source>
</reference>
<dbReference type="EMBL" id="HBHW01035025">
    <property type="protein sequence ID" value="CAE0058889.1"/>
    <property type="molecule type" value="Transcribed_RNA"/>
</dbReference>
<keyword evidence="1" id="KW-0812">Transmembrane</keyword>
<proteinExistence type="predicted"/>
<evidence type="ECO:0008006" key="3">
    <source>
        <dbReference type="Google" id="ProtNLM"/>
    </source>
</evidence>
<feature type="transmembrane region" description="Helical" evidence="1">
    <location>
        <begin position="88"/>
        <end position="110"/>
    </location>
</feature>
<evidence type="ECO:0000313" key="2">
    <source>
        <dbReference type="EMBL" id="CAE0058889.1"/>
    </source>
</evidence>
<protein>
    <recommendedName>
        <fullName evidence="3">Transmembrane protein</fullName>
    </recommendedName>
</protein>
<evidence type="ECO:0000256" key="1">
    <source>
        <dbReference type="SAM" id="Phobius"/>
    </source>
</evidence>
<keyword evidence="1" id="KW-1133">Transmembrane helix</keyword>
<name>A0A7S3A1R6_9RHOD</name>